<evidence type="ECO:0000256" key="1">
    <source>
        <dbReference type="SAM" id="SignalP"/>
    </source>
</evidence>
<sequence>MHRLSATPFLFALAICAAPASVTTAQDILQKQSQQAWESIWQRFYHPDSQTFMDYLSSYEAGHELAHLPTVTEVKRQFPNPCGYGSGMEDGMILGGAMLSVVCDRYAVTKEASLGEKAEMIFAGMRRCATVHGKPGFVARNVCPGDQTSIYINSSRDQVTHFVHGLWRYFHSPLPDASTKQAIGNLLAAVADRMAEFVVPENDFDFCRADGSRCPLGICRMWNVNVHEAARLPMIYAAAWDTTGEERFREQWQRYVNEAIQQSAGPLKHQPAYALLQMQCSLEVLHDVETDAARKAKIVSIMNRVGQMGRTKQTESLAKIRSMDDQTLTMLGPDWRHAEKWIYQGGYPNPQWGPYREVWHTIRETGESALIAMMVPHASISDDQQADLHRLLQRLNYDRCSSCGIVYHLAAHWKAKRLVSQQ</sequence>
<feature type="chain" id="PRO_5047256621" evidence="1">
    <location>
        <begin position="21"/>
        <end position="422"/>
    </location>
</feature>
<gene>
    <name evidence="2" type="ORF">QTN89_00470</name>
</gene>
<feature type="signal peptide" evidence="1">
    <location>
        <begin position="1"/>
        <end position="20"/>
    </location>
</feature>
<reference evidence="2 3" key="1">
    <citation type="submission" date="2023-06" db="EMBL/GenBank/DDBJ databases">
        <title>Roseiconus lacunae JC819 isolated from Gulf of Mannar region, Tamil Nadu.</title>
        <authorList>
            <person name="Pk S."/>
            <person name="Ch S."/>
            <person name="Ch V.R."/>
        </authorList>
    </citation>
    <scope>NUCLEOTIDE SEQUENCE [LARGE SCALE GENOMIC DNA]</scope>
    <source>
        <strain evidence="2 3">JC819</strain>
    </source>
</reference>
<name>A0ABT7PBL5_9BACT</name>
<accession>A0ABT7PBL5</accession>
<keyword evidence="1" id="KW-0732">Signal</keyword>
<keyword evidence="3" id="KW-1185">Reference proteome</keyword>
<dbReference type="EMBL" id="JASZZN010000001">
    <property type="protein sequence ID" value="MDM4013882.1"/>
    <property type="molecule type" value="Genomic_DNA"/>
</dbReference>
<evidence type="ECO:0000313" key="3">
    <source>
        <dbReference type="Proteomes" id="UP001239462"/>
    </source>
</evidence>
<comment type="caution">
    <text evidence="2">The sequence shown here is derived from an EMBL/GenBank/DDBJ whole genome shotgun (WGS) entry which is preliminary data.</text>
</comment>
<organism evidence="2 3">
    <name type="scientific">Roseiconus lacunae</name>
    <dbReference type="NCBI Taxonomy" id="2605694"/>
    <lineage>
        <taxon>Bacteria</taxon>
        <taxon>Pseudomonadati</taxon>
        <taxon>Planctomycetota</taxon>
        <taxon>Planctomycetia</taxon>
        <taxon>Pirellulales</taxon>
        <taxon>Pirellulaceae</taxon>
        <taxon>Roseiconus</taxon>
    </lineage>
</organism>
<proteinExistence type="predicted"/>
<protein>
    <submittedName>
        <fullName evidence="2">Uncharacterized protein</fullName>
    </submittedName>
</protein>
<evidence type="ECO:0000313" key="2">
    <source>
        <dbReference type="EMBL" id="MDM4013882.1"/>
    </source>
</evidence>
<dbReference type="RefSeq" id="WP_289161588.1">
    <property type="nucleotide sequence ID" value="NZ_JASZZN010000001.1"/>
</dbReference>
<dbReference type="Proteomes" id="UP001239462">
    <property type="component" value="Unassembled WGS sequence"/>
</dbReference>